<dbReference type="InterPro" id="IPR011907">
    <property type="entry name" value="RNase_III"/>
</dbReference>
<feature type="binding site" evidence="15">
    <location>
        <position position="115"/>
    </location>
    <ligand>
        <name>Mg(2+)</name>
        <dbReference type="ChEBI" id="CHEBI:18420"/>
    </ligand>
</feature>
<evidence type="ECO:0000256" key="1">
    <source>
        <dbReference type="ARBA" id="ARBA00000109"/>
    </source>
</evidence>
<dbReference type="GO" id="GO:0005737">
    <property type="term" value="C:cytoplasm"/>
    <property type="evidence" value="ECO:0007669"/>
    <property type="project" value="UniProtKB-SubCell"/>
</dbReference>
<dbReference type="GO" id="GO:0010468">
    <property type="term" value="P:regulation of gene expression"/>
    <property type="evidence" value="ECO:0007669"/>
    <property type="project" value="TreeGrafter"/>
</dbReference>
<dbReference type="PROSITE" id="PS00517">
    <property type="entry name" value="RNASE_3_1"/>
    <property type="match status" value="1"/>
</dbReference>
<comment type="subunit">
    <text evidence="4 15">Homodimer.</text>
</comment>
<dbReference type="Pfam" id="PF00035">
    <property type="entry name" value="dsrm"/>
    <property type="match status" value="1"/>
</dbReference>
<dbReference type="GO" id="GO:0042802">
    <property type="term" value="F:identical protein binding"/>
    <property type="evidence" value="ECO:0007669"/>
    <property type="project" value="UniProtKB-ARBA"/>
</dbReference>
<evidence type="ECO:0000256" key="15">
    <source>
        <dbReference type="HAMAP-Rule" id="MF_00104"/>
    </source>
</evidence>
<dbReference type="PANTHER" id="PTHR11207">
    <property type="entry name" value="RIBONUCLEASE III"/>
    <property type="match status" value="1"/>
</dbReference>
<dbReference type="SUPFAM" id="SSF69065">
    <property type="entry name" value="RNase III domain-like"/>
    <property type="match status" value="1"/>
</dbReference>
<sequence length="226" mass="25548">MKNNDKLQKNLQYQFEDPQLLKLALTHRSAAKKHNERLEFLGDGILNLTIAQALYNQFPNCNEGELSRMRATLVREKTLVVLAHRFNLSEYIVLGPGELKSGGFRRDSILADAVEAIIGAISLDKDLQTATDVVKNWYTDLLAEIKPGEEQKDPKTRLQEYLQAKHLALPSYEVINTTGKAHNQIFTVKCEIKHLEKTVIAEGTSRRKAEQEAANLILQELLAKTK</sequence>
<keyword evidence="9 15" id="KW-0540">Nuclease</keyword>
<evidence type="ECO:0000256" key="9">
    <source>
        <dbReference type="ARBA" id="ARBA00022722"/>
    </source>
</evidence>
<dbReference type="GO" id="GO:0019843">
    <property type="term" value="F:rRNA binding"/>
    <property type="evidence" value="ECO:0007669"/>
    <property type="project" value="UniProtKB-KW"/>
</dbReference>
<comment type="function">
    <text evidence="15">Digests double-stranded RNA. Involved in the processing of primary rRNA transcript to yield the immediate precursors to the large and small rRNAs (23S and 16S). Processes some mRNAs, and tRNAs when they are encoded in the rRNA operon. Processes pre-crRNA and tracrRNA of type II CRISPR loci if present in the organism.</text>
</comment>
<evidence type="ECO:0000256" key="13">
    <source>
        <dbReference type="ARBA" id="ARBA00022842"/>
    </source>
</evidence>
<evidence type="ECO:0000256" key="5">
    <source>
        <dbReference type="ARBA" id="ARBA00022490"/>
    </source>
</evidence>
<feature type="active site" evidence="15">
    <location>
        <position position="115"/>
    </location>
</feature>
<keyword evidence="14 15" id="KW-0694">RNA-binding</keyword>
<comment type="similarity">
    <text evidence="3">Belongs to the ribonuclease III family.</text>
</comment>
<dbReference type="FunFam" id="3.30.160.20:FF:000003">
    <property type="entry name" value="Ribonuclease 3"/>
    <property type="match status" value="1"/>
</dbReference>
<evidence type="ECO:0000256" key="14">
    <source>
        <dbReference type="ARBA" id="ARBA00022884"/>
    </source>
</evidence>
<dbReference type="SMART" id="SM00535">
    <property type="entry name" value="RIBOc"/>
    <property type="match status" value="1"/>
</dbReference>
<feature type="active site" evidence="15">
    <location>
        <position position="43"/>
    </location>
</feature>
<dbReference type="Pfam" id="PF14622">
    <property type="entry name" value="Ribonucleas_3_3"/>
    <property type="match status" value="1"/>
</dbReference>
<dbReference type="SMART" id="SM00358">
    <property type="entry name" value="DSRM"/>
    <property type="match status" value="1"/>
</dbReference>
<keyword evidence="13 15" id="KW-0460">Magnesium</keyword>
<accession>A0A448TSP4</accession>
<protein>
    <recommendedName>
        <fullName evidence="15">Ribonuclease 3</fullName>
        <ecNumber evidence="15">3.1.26.3</ecNumber>
    </recommendedName>
    <alternativeName>
        <fullName evidence="15">Ribonuclease III</fullName>
        <shortName evidence="15">RNase III</shortName>
    </alternativeName>
</protein>
<dbReference type="GO" id="GO:0046872">
    <property type="term" value="F:metal ion binding"/>
    <property type="evidence" value="ECO:0007669"/>
    <property type="project" value="UniProtKB-KW"/>
</dbReference>
<dbReference type="CDD" id="cd10845">
    <property type="entry name" value="DSRM_RNAse_III_family"/>
    <property type="match status" value="1"/>
</dbReference>
<keyword evidence="7 15" id="KW-0507">mRNA processing</keyword>
<dbReference type="RefSeq" id="WP_126598177.1">
    <property type="nucleotide sequence ID" value="NZ_LR134510.1"/>
</dbReference>
<dbReference type="PROSITE" id="PS50137">
    <property type="entry name" value="DS_RBD"/>
    <property type="match status" value="1"/>
</dbReference>
<feature type="binding site" evidence="15">
    <location>
        <position position="39"/>
    </location>
    <ligand>
        <name>Mg(2+)</name>
        <dbReference type="ChEBI" id="CHEBI:18420"/>
    </ligand>
</feature>
<comment type="catalytic activity">
    <reaction evidence="1 15">
        <text>Endonucleolytic cleavage to 5'-phosphomonoester.</text>
        <dbReference type="EC" id="3.1.26.3"/>
    </reaction>
</comment>
<dbReference type="GO" id="GO:0004525">
    <property type="term" value="F:ribonuclease III activity"/>
    <property type="evidence" value="ECO:0007669"/>
    <property type="project" value="UniProtKB-UniRule"/>
</dbReference>
<dbReference type="InterPro" id="IPR014720">
    <property type="entry name" value="dsRBD_dom"/>
</dbReference>
<keyword evidence="10 15" id="KW-0479">Metal-binding</keyword>
<evidence type="ECO:0000259" key="17">
    <source>
        <dbReference type="PROSITE" id="PS50142"/>
    </source>
</evidence>
<dbReference type="FunFam" id="1.10.1520.10:FF:000001">
    <property type="entry name" value="Ribonuclease 3"/>
    <property type="match status" value="1"/>
</dbReference>
<comment type="cofactor">
    <cofactor evidence="15">
        <name>Mg(2+)</name>
        <dbReference type="ChEBI" id="CHEBI:18420"/>
    </cofactor>
</comment>
<dbReference type="GO" id="GO:0006364">
    <property type="term" value="P:rRNA processing"/>
    <property type="evidence" value="ECO:0007669"/>
    <property type="project" value="UniProtKB-UniRule"/>
</dbReference>
<organism evidence="18 19">
    <name type="scientific">Actinobacillus delphinicola</name>
    <dbReference type="NCBI Taxonomy" id="51161"/>
    <lineage>
        <taxon>Bacteria</taxon>
        <taxon>Pseudomonadati</taxon>
        <taxon>Pseudomonadota</taxon>
        <taxon>Gammaproteobacteria</taxon>
        <taxon>Pasteurellales</taxon>
        <taxon>Pasteurellaceae</taxon>
        <taxon>Actinobacillus</taxon>
    </lineage>
</organism>
<evidence type="ECO:0000256" key="8">
    <source>
        <dbReference type="ARBA" id="ARBA00022694"/>
    </source>
</evidence>
<dbReference type="SUPFAM" id="SSF54768">
    <property type="entry name" value="dsRNA-binding domain-like"/>
    <property type="match status" value="1"/>
</dbReference>
<dbReference type="KEGG" id="adp:NCTC12871_00213"/>
<dbReference type="GO" id="GO:0003725">
    <property type="term" value="F:double-stranded RNA binding"/>
    <property type="evidence" value="ECO:0007669"/>
    <property type="project" value="TreeGrafter"/>
</dbReference>
<keyword evidence="11 15" id="KW-0255">Endonuclease</keyword>
<proteinExistence type="inferred from homology"/>
<evidence type="ECO:0000256" key="3">
    <source>
        <dbReference type="ARBA" id="ARBA00010183"/>
    </source>
</evidence>
<dbReference type="InterPro" id="IPR000999">
    <property type="entry name" value="RNase_III_dom"/>
</dbReference>
<evidence type="ECO:0000256" key="7">
    <source>
        <dbReference type="ARBA" id="ARBA00022664"/>
    </source>
</evidence>
<dbReference type="Proteomes" id="UP000279799">
    <property type="component" value="Chromosome"/>
</dbReference>
<feature type="binding site" evidence="15">
    <location>
        <position position="112"/>
    </location>
    <ligand>
        <name>Mg(2+)</name>
        <dbReference type="ChEBI" id="CHEBI:18420"/>
    </ligand>
</feature>
<dbReference type="EMBL" id="LR134510">
    <property type="protein sequence ID" value="VEJ08798.1"/>
    <property type="molecule type" value="Genomic_DNA"/>
</dbReference>
<keyword evidence="19" id="KW-1185">Reference proteome</keyword>
<evidence type="ECO:0000256" key="10">
    <source>
        <dbReference type="ARBA" id="ARBA00022723"/>
    </source>
</evidence>
<evidence type="ECO:0000256" key="6">
    <source>
        <dbReference type="ARBA" id="ARBA00022552"/>
    </source>
</evidence>
<dbReference type="PROSITE" id="PS50142">
    <property type="entry name" value="RNASE_3_2"/>
    <property type="match status" value="1"/>
</dbReference>
<dbReference type="Gene3D" id="1.10.1520.10">
    <property type="entry name" value="Ribonuclease III domain"/>
    <property type="match status" value="1"/>
</dbReference>
<evidence type="ECO:0000259" key="16">
    <source>
        <dbReference type="PROSITE" id="PS50137"/>
    </source>
</evidence>
<comment type="subcellular location">
    <subcellularLocation>
        <location evidence="2 15">Cytoplasm</location>
    </subcellularLocation>
</comment>
<dbReference type="OrthoDB" id="9805026at2"/>
<evidence type="ECO:0000313" key="19">
    <source>
        <dbReference type="Proteomes" id="UP000279799"/>
    </source>
</evidence>
<dbReference type="PANTHER" id="PTHR11207:SF0">
    <property type="entry name" value="RIBONUCLEASE 3"/>
    <property type="match status" value="1"/>
</dbReference>
<dbReference type="GO" id="GO:0008033">
    <property type="term" value="P:tRNA processing"/>
    <property type="evidence" value="ECO:0007669"/>
    <property type="project" value="UniProtKB-KW"/>
</dbReference>
<evidence type="ECO:0000313" key="18">
    <source>
        <dbReference type="EMBL" id="VEJ08798.1"/>
    </source>
</evidence>
<dbReference type="NCBIfam" id="TIGR02191">
    <property type="entry name" value="RNaseIII"/>
    <property type="match status" value="1"/>
</dbReference>
<reference evidence="18 19" key="1">
    <citation type="submission" date="2018-12" db="EMBL/GenBank/DDBJ databases">
        <authorList>
            <consortium name="Pathogen Informatics"/>
        </authorList>
    </citation>
    <scope>NUCLEOTIDE SEQUENCE [LARGE SCALE GENOMIC DNA]</scope>
    <source>
        <strain evidence="18 19">NCTC12871</strain>
    </source>
</reference>
<feature type="domain" description="RNase III" evidence="17">
    <location>
        <begin position="4"/>
        <end position="126"/>
    </location>
</feature>
<keyword evidence="8 15" id="KW-0819">tRNA processing</keyword>
<keyword evidence="6 15" id="KW-0698">rRNA processing</keyword>
<dbReference type="AlphaFoldDB" id="A0A448TSP4"/>
<dbReference type="EC" id="3.1.26.3" evidence="15"/>
<dbReference type="CDD" id="cd00593">
    <property type="entry name" value="RIBOc"/>
    <property type="match status" value="1"/>
</dbReference>
<gene>
    <name evidence="15 18" type="primary">rnc</name>
    <name evidence="18" type="ORF">NCTC12871_00213</name>
</gene>
<keyword evidence="15" id="KW-0699">rRNA-binding</keyword>
<feature type="domain" description="DRBM" evidence="16">
    <location>
        <begin position="153"/>
        <end position="223"/>
    </location>
</feature>
<evidence type="ECO:0000256" key="2">
    <source>
        <dbReference type="ARBA" id="ARBA00004496"/>
    </source>
</evidence>
<keyword evidence="5 15" id="KW-0963">Cytoplasm</keyword>
<keyword evidence="12 15" id="KW-0378">Hydrolase</keyword>
<dbReference type="Gene3D" id="3.30.160.20">
    <property type="match status" value="1"/>
</dbReference>
<name>A0A448TSP4_9PAST</name>
<evidence type="ECO:0000256" key="12">
    <source>
        <dbReference type="ARBA" id="ARBA00022801"/>
    </source>
</evidence>
<evidence type="ECO:0000256" key="4">
    <source>
        <dbReference type="ARBA" id="ARBA00011738"/>
    </source>
</evidence>
<dbReference type="InterPro" id="IPR036389">
    <property type="entry name" value="RNase_III_sf"/>
</dbReference>
<dbReference type="GO" id="GO:0006397">
    <property type="term" value="P:mRNA processing"/>
    <property type="evidence" value="ECO:0007669"/>
    <property type="project" value="UniProtKB-UniRule"/>
</dbReference>
<evidence type="ECO:0000256" key="11">
    <source>
        <dbReference type="ARBA" id="ARBA00022759"/>
    </source>
</evidence>
<dbReference type="HAMAP" id="MF_00104">
    <property type="entry name" value="RNase_III"/>
    <property type="match status" value="1"/>
</dbReference>